<evidence type="ECO:0000313" key="1">
    <source>
        <dbReference type="EMBL" id="PKR83026.1"/>
    </source>
</evidence>
<dbReference type="AlphaFoldDB" id="A0A2N3LEI3"/>
<sequence>MEQELNKQTQKRYLLNPKTYRLSFPFYVAFEACIDIYGNEKRELFNTFLDNQNDLDSRKIKELPILTQHNLTETMIDGLKSLNLPFRDATYLKNEPKVKALLKYVNEESEVKHLSMLKSLRILPSYQDFINDYAGNNNIGEVLELAIALFINETSDYEYALIETVFKRLVTKEKEEQMNKSDLKFKTYRFDITFQVLLEVLLELHGDQRKRIDLLKALDGKVTLESLNKYPEYSTSEFVELILDQLKDEGTSANEFSFVMNDSRVNLLKHFVQKKLKTKSSRGRKNLKLSPEYDEYIKAFSNNVGDAIEYALAFYIGKLENEDFDIIQSLFEQVALSKFERKN</sequence>
<evidence type="ECO:0000313" key="2">
    <source>
        <dbReference type="Proteomes" id="UP000233440"/>
    </source>
</evidence>
<dbReference type="Proteomes" id="UP000233440">
    <property type="component" value="Unassembled WGS sequence"/>
</dbReference>
<gene>
    <name evidence="1" type="ORF">CWO92_21035</name>
</gene>
<name>A0A2N3LEI3_9BACI</name>
<reference evidence="1 2" key="1">
    <citation type="submission" date="2017-11" db="EMBL/GenBank/DDBJ databases">
        <title>Bacillus camelliae sp. nov., isolated from pu'er tea.</title>
        <authorList>
            <person name="Niu L."/>
        </authorList>
    </citation>
    <scope>NUCLEOTIDE SEQUENCE [LARGE SCALE GENOMIC DNA]</scope>
    <source>
        <strain evidence="1 2">7578-1</strain>
    </source>
</reference>
<comment type="caution">
    <text evidence="1">The sequence shown here is derived from an EMBL/GenBank/DDBJ whole genome shotgun (WGS) entry which is preliminary data.</text>
</comment>
<dbReference type="RefSeq" id="WP_101356171.1">
    <property type="nucleotide sequence ID" value="NZ_PIQO01000023.1"/>
</dbReference>
<keyword evidence="2" id="KW-1185">Reference proteome</keyword>
<organism evidence="1 2">
    <name type="scientific">Heyndrickxia camelliae</name>
    <dbReference type="NCBI Taxonomy" id="1707093"/>
    <lineage>
        <taxon>Bacteria</taxon>
        <taxon>Bacillati</taxon>
        <taxon>Bacillota</taxon>
        <taxon>Bacilli</taxon>
        <taxon>Bacillales</taxon>
        <taxon>Bacillaceae</taxon>
        <taxon>Heyndrickxia</taxon>
    </lineage>
</organism>
<protein>
    <submittedName>
        <fullName evidence="1">Uncharacterized protein</fullName>
    </submittedName>
</protein>
<accession>A0A2N3LEI3</accession>
<dbReference type="EMBL" id="PIQO01000023">
    <property type="protein sequence ID" value="PKR83026.1"/>
    <property type="molecule type" value="Genomic_DNA"/>
</dbReference>
<proteinExistence type="predicted"/>